<dbReference type="AlphaFoldDB" id="F9D596"/>
<proteinExistence type="predicted"/>
<evidence type="ECO:0000313" key="1">
    <source>
        <dbReference type="EMBL" id="EGQ13287.1"/>
    </source>
</evidence>
<evidence type="ECO:0000313" key="2">
    <source>
        <dbReference type="Proteomes" id="UP000007820"/>
    </source>
</evidence>
<organism evidence="1 2">
    <name type="scientific">Prevotella dentalis (strain ATCC 49559 / DSM 3688 / JCM 13448 / NCTC 12043 / ES 2772)</name>
    <name type="common">Mitsuokella dentalis</name>
    <dbReference type="NCBI Taxonomy" id="908937"/>
    <lineage>
        <taxon>Bacteria</taxon>
        <taxon>Pseudomonadati</taxon>
        <taxon>Bacteroidota</taxon>
        <taxon>Bacteroidia</taxon>
        <taxon>Bacteroidales</taxon>
        <taxon>Prevotellaceae</taxon>
        <taxon>Prevotella</taxon>
    </lineage>
</organism>
<sequence length="130" mass="14790">MQGIVCGANTIPQYESGKRFNWTGKITDLVELIYGLAEMSCINDGKASIKELCAFFYDLFGVDGKDGYRLYADIKERKSDSRTYFLDQMAKSLNKRMDKDEELQAGKATLLCPLWPSRICSCWPQHDCPL</sequence>
<protein>
    <submittedName>
        <fullName evidence="1">RteC protein</fullName>
    </submittedName>
</protein>
<dbReference type="InterPro" id="IPR018534">
    <property type="entry name" value="Tet_reg_excision_RteC"/>
</dbReference>
<accession>F9D596</accession>
<dbReference type="EMBL" id="AFPW01000032">
    <property type="protein sequence ID" value="EGQ13287.1"/>
    <property type="molecule type" value="Genomic_DNA"/>
</dbReference>
<dbReference type="OrthoDB" id="790983at2"/>
<name>F9D596_PREDD</name>
<dbReference type="Proteomes" id="UP000007820">
    <property type="component" value="Unassembled WGS sequence"/>
</dbReference>
<dbReference type="Pfam" id="PF09357">
    <property type="entry name" value="RteC"/>
    <property type="match status" value="1"/>
</dbReference>
<gene>
    <name evidence="1" type="ORF">HMPREF9136_2024</name>
</gene>
<reference evidence="1 2" key="1">
    <citation type="submission" date="2011-04" db="EMBL/GenBank/DDBJ databases">
        <authorList>
            <person name="Muzny D."/>
            <person name="Qin X."/>
            <person name="Deng J."/>
            <person name="Jiang H."/>
            <person name="Liu Y."/>
            <person name="Qu J."/>
            <person name="Song X.-Z."/>
            <person name="Zhang L."/>
            <person name="Thornton R."/>
            <person name="Coyle M."/>
            <person name="Francisco L."/>
            <person name="Jackson L."/>
            <person name="Javaid M."/>
            <person name="Korchina V."/>
            <person name="Kovar C."/>
            <person name="Mata R."/>
            <person name="Mathew T."/>
            <person name="Ngo R."/>
            <person name="Nguyen L."/>
            <person name="Nguyen N."/>
            <person name="Okwuonu G."/>
            <person name="Ongeri F."/>
            <person name="Pham C."/>
            <person name="Simmons D."/>
            <person name="Wilczek-Boney K."/>
            <person name="Hale W."/>
            <person name="Jakkamsetti A."/>
            <person name="Pham P."/>
            <person name="Ruth R."/>
            <person name="San Lucas F."/>
            <person name="Warren J."/>
            <person name="Zhang J."/>
            <person name="Zhao Z."/>
            <person name="Zhou C."/>
            <person name="Zhu D."/>
            <person name="Lee S."/>
            <person name="Bess C."/>
            <person name="Blankenburg K."/>
            <person name="Forbes L."/>
            <person name="Fu Q."/>
            <person name="Gubbala S."/>
            <person name="Hirani K."/>
            <person name="Jayaseelan J.C."/>
            <person name="Lara F."/>
            <person name="Munidasa M."/>
            <person name="Palculict T."/>
            <person name="Patil S."/>
            <person name="Pu L.-L."/>
            <person name="Saada N."/>
            <person name="Tang L."/>
            <person name="Weissenberger G."/>
            <person name="Zhu Y."/>
            <person name="Hemphill L."/>
            <person name="Shang Y."/>
            <person name="Youmans B."/>
            <person name="Ayvaz T."/>
            <person name="Ross M."/>
            <person name="Santibanez J."/>
            <person name="Aqrawi P."/>
            <person name="Gross S."/>
            <person name="Joshi V."/>
            <person name="Fowler G."/>
            <person name="Nazareth L."/>
            <person name="Reid J."/>
            <person name="Worley K."/>
            <person name="Petrosino J."/>
            <person name="Highlander S."/>
            <person name="Gibbs R."/>
        </authorList>
    </citation>
    <scope>NUCLEOTIDE SEQUENCE [LARGE SCALE GENOMIC DNA]</scope>
    <source>
        <strain evidence="1 2">DSM 3688</strain>
    </source>
</reference>
<comment type="caution">
    <text evidence="1">The sequence shown here is derived from an EMBL/GenBank/DDBJ whole genome shotgun (WGS) entry which is preliminary data.</text>
</comment>